<evidence type="ECO:0000313" key="4">
    <source>
        <dbReference type="Proteomes" id="UP000826462"/>
    </source>
</evidence>
<dbReference type="SUPFAM" id="SSF89733">
    <property type="entry name" value="L-sulfolactate dehydrogenase-like"/>
    <property type="match status" value="1"/>
</dbReference>
<keyword evidence="4" id="KW-1185">Reference proteome</keyword>
<evidence type="ECO:0000256" key="2">
    <source>
        <dbReference type="ARBA" id="ARBA00023002"/>
    </source>
</evidence>
<dbReference type="PANTHER" id="PTHR11091">
    <property type="entry name" value="OXIDOREDUCTASE-RELATED"/>
    <property type="match status" value="1"/>
</dbReference>
<gene>
    <name evidence="3" type="ORF">KZJ38_31890</name>
</gene>
<dbReference type="Gene3D" id="3.30.1370.60">
    <property type="entry name" value="Hypothetical oxidoreductase yiak, domain 2"/>
    <property type="match status" value="1"/>
</dbReference>
<proteinExistence type="inferred from homology"/>
<dbReference type="Proteomes" id="UP000826462">
    <property type="component" value="Chromosome 2"/>
</dbReference>
<dbReference type="InterPro" id="IPR003767">
    <property type="entry name" value="Malate/L-lactate_DH-like"/>
</dbReference>
<sequence length="356" mass="38213">MSTTPTREFQRVDPDTLCDFVTTVYQSAGASAEDAFVAADAMVQADLWGHQSHGVLRLGWYYARLRSGAMRTQTNLSFPIDAGAVAVMDGGDSIGPVVAKHAALDAIRRAKAHGIGAVSVRYSNHFGTCMYFTRMAAEQDCIMLVTTNGGPNMAPWGGLKKMIGTNPWSVAVPAGRYAPMIMDVANSGVARGKIFLAQTRHEEIPIGWAIDSKGRPTTDPTEALQGFILPMAGHKGYAIGMIVDVLSGVLSGSGFMDEVHGPYDPVNRSCAGHLMIALNVSAFQPIDEFRARMERYIDTLKKVPLAEGADEVFYPGEREARAHEQQIVEGILLPADTFGVLDKVAAEAGVAPVARD</sequence>
<dbReference type="InterPro" id="IPR043144">
    <property type="entry name" value="Mal/L-sulf/L-lact_DH-like_ah"/>
</dbReference>
<dbReference type="InterPro" id="IPR043143">
    <property type="entry name" value="Mal/L-sulf/L-lact_DH-like_NADP"/>
</dbReference>
<organism evidence="3 4">
    <name type="scientific">Paraburkholderia edwinii</name>
    <dbReference type="NCBI Taxonomy" id="2861782"/>
    <lineage>
        <taxon>Bacteria</taxon>
        <taxon>Pseudomonadati</taxon>
        <taxon>Pseudomonadota</taxon>
        <taxon>Betaproteobacteria</taxon>
        <taxon>Burkholderiales</taxon>
        <taxon>Burkholderiaceae</taxon>
        <taxon>Paraburkholderia</taxon>
    </lineage>
</organism>
<accession>A0ABX8URH4</accession>
<dbReference type="PANTHER" id="PTHR11091:SF0">
    <property type="entry name" value="MALATE DEHYDROGENASE"/>
    <property type="match status" value="1"/>
</dbReference>
<name>A0ABX8URH4_9BURK</name>
<evidence type="ECO:0000256" key="1">
    <source>
        <dbReference type="ARBA" id="ARBA00006056"/>
    </source>
</evidence>
<dbReference type="RefSeq" id="WP_219801036.1">
    <property type="nucleotide sequence ID" value="NZ_CP080096.1"/>
</dbReference>
<dbReference type="Gene3D" id="1.10.1530.10">
    <property type="match status" value="1"/>
</dbReference>
<dbReference type="Pfam" id="PF02615">
    <property type="entry name" value="Ldh_2"/>
    <property type="match status" value="1"/>
</dbReference>
<keyword evidence="2" id="KW-0560">Oxidoreductase</keyword>
<evidence type="ECO:0000313" key="3">
    <source>
        <dbReference type="EMBL" id="QYD71608.1"/>
    </source>
</evidence>
<reference evidence="3 4" key="1">
    <citation type="submission" date="2021-07" db="EMBL/GenBank/DDBJ databases">
        <title>Paraburkholderia edwinii protects Aspergillus sp. from phenazines by acting as a toxin sponge.</title>
        <authorList>
            <person name="Dahlstrom K.M."/>
            <person name="Newman D.K."/>
        </authorList>
    </citation>
    <scope>NUCLEOTIDE SEQUENCE [LARGE SCALE GENOMIC DNA]</scope>
    <source>
        <strain evidence="3 4">Pe01</strain>
    </source>
</reference>
<dbReference type="EMBL" id="CP080096">
    <property type="protein sequence ID" value="QYD71608.1"/>
    <property type="molecule type" value="Genomic_DNA"/>
</dbReference>
<comment type="similarity">
    <text evidence="1">Belongs to the LDH2/MDH2 oxidoreductase family.</text>
</comment>
<protein>
    <submittedName>
        <fullName evidence="3">Ldh family oxidoreductase</fullName>
    </submittedName>
</protein>
<dbReference type="InterPro" id="IPR036111">
    <property type="entry name" value="Mal/L-sulfo/L-lacto_DH-like_sf"/>
</dbReference>